<dbReference type="EMBL" id="JACHLP010000010">
    <property type="protein sequence ID" value="MBB4845670.1"/>
    <property type="molecule type" value="Genomic_DNA"/>
</dbReference>
<proteinExistence type="predicted"/>
<comment type="caution">
    <text evidence="1">The sequence shown here is derived from an EMBL/GenBank/DDBJ whole genome shotgun (WGS) entry which is preliminary data.</text>
</comment>
<protein>
    <submittedName>
        <fullName evidence="1">Uncharacterized protein</fullName>
    </submittedName>
</protein>
<gene>
    <name evidence="1" type="ORF">HNP55_004222</name>
</gene>
<dbReference type="AlphaFoldDB" id="A0A840LBY5"/>
<evidence type="ECO:0000313" key="1">
    <source>
        <dbReference type="EMBL" id="MBB4845670.1"/>
    </source>
</evidence>
<accession>A0A840LBY5</accession>
<keyword evidence="2" id="KW-1185">Reference proteome</keyword>
<sequence length="44" mass="4553">MSSQTQRQDSRQIIRSLLALSAAAFGISTAPHASTGGPAIDRSP</sequence>
<name>A0A840LBY5_9BURK</name>
<dbReference type="Proteomes" id="UP000562027">
    <property type="component" value="Unassembled WGS sequence"/>
</dbReference>
<evidence type="ECO:0000313" key="2">
    <source>
        <dbReference type="Proteomes" id="UP000562027"/>
    </source>
</evidence>
<dbReference type="RefSeq" id="WP_281385276.1">
    <property type="nucleotide sequence ID" value="NZ_JACHLP010000010.1"/>
</dbReference>
<reference evidence="1 2" key="1">
    <citation type="submission" date="2020-08" db="EMBL/GenBank/DDBJ databases">
        <title>Functional genomics of gut bacteria from endangered species of beetles.</title>
        <authorList>
            <person name="Carlos-Shanley C."/>
        </authorList>
    </citation>
    <scope>NUCLEOTIDE SEQUENCE [LARGE SCALE GENOMIC DNA]</scope>
    <source>
        <strain evidence="1 2">S00239</strain>
    </source>
</reference>
<organism evidence="1 2">
    <name type="scientific">Roseateles oligotrophus</name>
    <dbReference type="NCBI Taxonomy" id="1769250"/>
    <lineage>
        <taxon>Bacteria</taxon>
        <taxon>Pseudomonadati</taxon>
        <taxon>Pseudomonadota</taxon>
        <taxon>Betaproteobacteria</taxon>
        <taxon>Burkholderiales</taxon>
        <taxon>Sphaerotilaceae</taxon>
        <taxon>Roseateles</taxon>
    </lineage>
</organism>